<proteinExistence type="predicted"/>
<sequence length="120" mass="13245">MPSLGFDCLFARCVRRLVRHAHGQPLPLPGRSTLHLPLLVLNPCPHSIPGLLNTPLLTEVGKRTQTETYNIGLQEDPRPICESVRGAAAVNDCKSADPDVTVGERVVHPLQRRRSTTLRK</sequence>
<evidence type="ECO:0000313" key="1">
    <source>
        <dbReference type="EMBL" id="CAB4318906.1"/>
    </source>
</evidence>
<name>A0A6J5XYC0_PRUAR</name>
<dbReference type="EMBL" id="CAEKKB010000007">
    <property type="protein sequence ID" value="CAB4318906.1"/>
    <property type="molecule type" value="Genomic_DNA"/>
</dbReference>
<keyword evidence="2" id="KW-1185">Reference proteome</keyword>
<accession>A0A6J5XYC0</accession>
<gene>
    <name evidence="1" type="ORF">ORAREDHAP_LOCUS46038</name>
</gene>
<organism evidence="1 2">
    <name type="scientific">Prunus armeniaca</name>
    <name type="common">Apricot</name>
    <name type="synonym">Armeniaca vulgaris</name>
    <dbReference type="NCBI Taxonomy" id="36596"/>
    <lineage>
        <taxon>Eukaryota</taxon>
        <taxon>Viridiplantae</taxon>
        <taxon>Streptophyta</taxon>
        <taxon>Embryophyta</taxon>
        <taxon>Tracheophyta</taxon>
        <taxon>Spermatophyta</taxon>
        <taxon>Magnoliopsida</taxon>
        <taxon>eudicotyledons</taxon>
        <taxon>Gunneridae</taxon>
        <taxon>Pentapetalae</taxon>
        <taxon>rosids</taxon>
        <taxon>fabids</taxon>
        <taxon>Rosales</taxon>
        <taxon>Rosaceae</taxon>
        <taxon>Amygdaloideae</taxon>
        <taxon>Amygdaleae</taxon>
        <taxon>Prunus</taxon>
    </lineage>
</organism>
<protein>
    <submittedName>
        <fullName evidence="1">Uncharacterized protein</fullName>
    </submittedName>
</protein>
<evidence type="ECO:0000313" key="2">
    <source>
        <dbReference type="Proteomes" id="UP000507245"/>
    </source>
</evidence>
<reference evidence="2" key="1">
    <citation type="journal article" date="2020" name="Genome Biol.">
        <title>Gamete binning: chromosome-level and haplotype-resolved genome assembly enabled by high-throughput single-cell sequencing of gamete genomes.</title>
        <authorList>
            <person name="Campoy J.A."/>
            <person name="Sun H."/>
            <person name="Goel M."/>
            <person name="Jiao W.-B."/>
            <person name="Folz-Donahue K."/>
            <person name="Wang N."/>
            <person name="Rubio M."/>
            <person name="Liu C."/>
            <person name="Kukat C."/>
            <person name="Ruiz D."/>
            <person name="Huettel B."/>
            <person name="Schneeberger K."/>
        </authorList>
    </citation>
    <scope>NUCLEOTIDE SEQUENCE [LARGE SCALE GENOMIC DNA]</scope>
    <source>
        <strain evidence="2">cv. Rojo Pasion</strain>
    </source>
</reference>
<dbReference type="Proteomes" id="UP000507245">
    <property type="component" value="Unassembled WGS sequence"/>
</dbReference>
<dbReference type="AlphaFoldDB" id="A0A6J5XYC0"/>